<dbReference type="EMBL" id="LR796178">
    <property type="protein sequence ID" value="CAB4124195.1"/>
    <property type="molecule type" value="Genomic_DNA"/>
</dbReference>
<reference evidence="1" key="1">
    <citation type="submission" date="2020-04" db="EMBL/GenBank/DDBJ databases">
        <authorList>
            <person name="Chiriac C."/>
            <person name="Salcher M."/>
            <person name="Ghai R."/>
            <person name="Kavagutti S V."/>
        </authorList>
    </citation>
    <scope>NUCLEOTIDE SEQUENCE</scope>
</reference>
<accession>A0A6J5KSX1</accession>
<name>A0A6J5KSX1_9CAUD</name>
<evidence type="ECO:0000313" key="1">
    <source>
        <dbReference type="EMBL" id="CAB4124195.1"/>
    </source>
</evidence>
<proteinExistence type="predicted"/>
<sequence length="58" mass="6345">MKTSAVIAAAFTKAAARIRVLENALRDIQEVVLCPHEFHESSCPGCIARTALEKYANE</sequence>
<gene>
    <name evidence="1" type="ORF">UFOVP49_54</name>
</gene>
<protein>
    <submittedName>
        <fullName evidence="1">Uncharacterized protein</fullName>
    </submittedName>
</protein>
<organism evidence="1">
    <name type="scientific">uncultured Caudovirales phage</name>
    <dbReference type="NCBI Taxonomy" id="2100421"/>
    <lineage>
        <taxon>Viruses</taxon>
        <taxon>Duplodnaviria</taxon>
        <taxon>Heunggongvirae</taxon>
        <taxon>Uroviricota</taxon>
        <taxon>Caudoviricetes</taxon>
        <taxon>Peduoviridae</taxon>
        <taxon>Maltschvirus</taxon>
        <taxon>Maltschvirus maltsch</taxon>
    </lineage>
</organism>